<feature type="compositionally biased region" description="Basic residues" evidence="1">
    <location>
        <begin position="11"/>
        <end position="36"/>
    </location>
</feature>
<keyword evidence="4" id="KW-1185">Reference proteome</keyword>
<dbReference type="SMART" id="SM00609">
    <property type="entry name" value="VIT"/>
    <property type="match status" value="1"/>
</dbReference>
<evidence type="ECO:0000259" key="2">
    <source>
        <dbReference type="PROSITE" id="PS51468"/>
    </source>
</evidence>
<dbReference type="AlphaFoldDB" id="A0A8C9QBN7"/>
<dbReference type="InterPro" id="IPR050934">
    <property type="entry name" value="ITIH"/>
</dbReference>
<sequence>MHSWVQSSEPKKKKKKKKRAQGNITVKKKKKKKRRGPRDWGNGIQIYSLTVDSKVSSRFAHTVVTSRVVNKAEEAQEAIFEMELPKKAFITNFSMIIDGVTYPGNIKEKATAQKQYSEAVARGESAGLVKATGRKMEQFQVSVSVAPTAKVTFELVYEELLKRHLGVYELLLKVRPQQVVKHLQVPVRPLPGRLLDDPALGLLLGSQLT</sequence>
<reference evidence="3" key="2">
    <citation type="submission" date="2025-09" db="UniProtKB">
        <authorList>
            <consortium name="Ensembl"/>
        </authorList>
    </citation>
    <scope>IDENTIFICATION</scope>
</reference>
<evidence type="ECO:0000313" key="3">
    <source>
        <dbReference type="Ensembl" id="ENSSDAP00000020074.1"/>
    </source>
</evidence>
<reference evidence="3" key="1">
    <citation type="submission" date="2025-08" db="UniProtKB">
        <authorList>
            <consortium name="Ensembl"/>
        </authorList>
    </citation>
    <scope>IDENTIFICATION</scope>
</reference>
<evidence type="ECO:0000256" key="1">
    <source>
        <dbReference type="SAM" id="MobiDB-lite"/>
    </source>
</evidence>
<feature type="region of interest" description="Disordered" evidence="1">
    <location>
        <begin position="1"/>
        <end position="41"/>
    </location>
</feature>
<accession>A0A8C9QBN7</accession>
<organism evidence="3 4">
    <name type="scientific">Spermophilus dauricus</name>
    <name type="common">Daurian ground squirrel</name>
    <dbReference type="NCBI Taxonomy" id="99837"/>
    <lineage>
        <taxon>Eukaryota</taxon>
        <taxon>Metazoa</taxon>
        <taxon>Chordata</taxon>
        <taxon>Craniata</taxon>
        <taxon>Vertebrata</taxon>
        <taxon>Euteleostomi</taxon>
        <taxon>Mammalia</taxon>
        <taxon>Eutheria</taxon>
        <taxon>Euarchontoglires</taxon>
        <taxon>Glires</taxon>
        <taxon>Rodentia</taxon>
        <taxon>Sciuromorpha</taxon>
        <taxon>Sciuridae</taxon>
        <taxon>Xerinae</taxon>
        <taxon>Marmotini</taxon>
        <taxon>Spermophilus</taxon>
    </lineage>
</organism>
<protein>
    <submittedName>
        <fullName evidence="3">Inter-alpha-trypsin inhibitor heavy chain 4</fullName>
    </submittedName>
</protein>
<proteinExistence type="predicted"/>
<dbReference type="PANTHER" id="PTHR10338">
    <property type="entry name" value="INTER-ALPHA-TRYPSIN INHIBITOR HEAVY CHAIN FAMILY MEMBER"/>
    <property type="match status" value="1"/>
</dbReference>
<dbReference type="Pfam" id="PF08487">
    <property type="entry name" value="VIT"/>
    <property type="match status" value="1"/>
</dbReference>
<dbReference type="Ensembl" id="ENSSDAT00000022956.1">
    <property type="protein sequence ID" value="ENSSDAP00000020074.1"/>
    <property type="gene ID" value="ENSSDAG00000017768.1"/>
</dbReference>
<name>A0A8C9QBN7_SPEDA</name>
<evidence type="ECO:0000313" key="4">
    <source>
        <dbReference type="Proteomes" id="UP000694422"/>
    </source>
</evidence>
<feature type="domain" description="VIT" evidence="2">
    <location>
        <begin position="30"/>
        <end position="159"/>
    </location>
</feature>
<dbReference type="InterPro" id="IPR013694">
    <property type="entry name" value="VIT"/>
</dbReference>
<dbReference type="PROSITE" id="PS51468">
    <property type="entry name" value="VIT"/>
    <property type="match status" value="1"/>
</dbReference>
<dbReference type="PANTHER" id="PTHR10338:SF119">
    <property type="entry name" value="INTER-ALPHA-TRYPSIN INHIBITOR HEAVY CHAIN H4"/>
    <property type="match status" value="1"/>
</dbReference>
<dbReference type="Proteomes" id="UP000694422">
    <property type="component" value="Unplaced"/>
</dbReference>